<keyword evidence="2" id="KW-0012">Acyltransferase</keyword>
<proteinExistence type="predicted"/>
<reference evidence="6" key="1">
    <citation type="submission" date="2016-10" db="EMBL/GenBank/DDBJ databases">
        <authorList>
            <person name="Varghese N."/>
            <person name="Submissions S."/>
        </authorList>
    </citation>
    <scope>NUCLEOTIDE SEQUENCE [LARGE SCALE GENOMIC DNA]</scope>
    <source>
        <strain evidence="6">BL47</strain>
    </source>
</reference>
<dbReference type="GO" id="GO:0016747">
    <property type="term" value="F:acyltransferase activity, transferring groups other than amino-acyl groups"/>
    <property type="evidence" value="ECO:0007669"/>
    <property type="project" value="InterPro"/>
</dbReference>
<evidence type="ECO:0000256" key="2">
    <source>
        <dbReference type="ARBA" id="ARBA00023315"/>
    </source>
</evidence>
<keyword evidence="5" id="KW-0687">Ribonucleoprotein</keyword>
<feature type="domain" description="N-acetyltransferase" evidence="4">
    <location>
        <begin position="31"/>
        <end position="183"/>
    </location>
</feature>
<protein>
    <submittedName>
        <fullName evidence="5">Ribosomal protein S18 acetylase RimI</fullName>
    </submittedName>
</protein>
<evidence type="ECO:0000313" key="5">
    <source>
        <dbReference type="EMBL" id="SDN76603.1"/>
    </source>
</evidence>
<dbReference type="AlphaFoldDB" id="A0A1H0E2R0"/>
<dbReference type="EMBL" id="FNHS01000011">
    <property type="protein sequence ID" value="SDN76603.1"/>
    <property type="molecule type" value="Genomic_DNA"/>
</dbReference>
<dbReference type="InterPro" id="IPR000182">
    <property type="entry name" value="GNAT_dom"/>
</dbReference>
<evidence type="ECO:0000256" key="3">
    <source>
        <dbReference type="SAM" id="MobiDB-lite"/>
    </source>
</evidence>
<evidence type="ECO:0000256" key="1">
    <source>
        <dbReference type="ARBA" id="ARBA00022679"/>
    </source>
</evidence>
<dbReference type="Gene3D" id="3.40.630.30">
    <property type="match status" value="1"/>
</dbReference>
<dbReference type="PANTHER" id="PTHR43420:SF12">
    <property type="entry name" value="N-ACETYLTRANSFERASE DOMAIN-CONTAINING PROTEIN"/>
    <property type="match status" value="1"/>
</dbReference>
<evidence type="ECO:0000259" key="4">
    <source>
        <dbReference type="PROSITE" id="PS51186"/>
    </source>
</evidence>
<dbReference type="Pfam" id="PF00583">
    <property type="entry name" value="Acetyltransf_1"/>
    <property type="match status" value="1"/>
</dbReference>
<dbReference type="Proteomes" id="UP000198704">
    <property type="component" value="Unassembled WGS sequence"/>
</dbReference>
<dbReference type="STRING" id="582672.SAMN05216360_11128"/>
<keyword evidence="1" id="KW-0808">Transferase</keyword>
<evidence type="ECO:0000313" key="6">
    <source>
        <dbReference type="Proteomes" id="UP000198704"/>
    </source>
</evidence>
<name>A0A1H0E2R0_9HYPH</name>
<keyword evidence="6" id="KW-1185">Reference proteome</keyword>
<dbReference type="InterPro" id="IPR016181">
    <property type="entry name" value="Acyl_CoA_acyltransferase"/>
</dbReference>
<dbReference type="InterPro" id="IPR050680">
    <property type="entry name" value="YpeA/RimI_acetyltransf"/>
</dbReference>
<dbReference type="SUPFAM" id="SSF55729">
    <property type="entry name" value="Acyl-CoA N-acyltransferases (Nat)"/>
    <property type="match status" value="1"/>
</dbReference>
<dbReference type="GO" id="GO:0005840">
    <property type="term" value="C:ribosome"/>
    <property type="evidence" value="ECO:0007669"/>
    <property type="project" value="UniProtKB-KW"/>
</dbReference>
<feature type="region of interest" description="Disordered" evidence="3">
    <location>
        <begin position="1"/>
        <end position="22"/>
    </location>
</feature>
<keyword evidence="5" id="KW-0689">Ribosomal protein</keyword>
<dbReference type="PROSITE" id="PS51186">
    <property type="entry name" value="GNAT"/>
    <property type="match status" value="1"/>
</dbReference>
<gene>
    <name evidence="5" type="ORF">SAMN05216360_11128</name>
</gene>
<dbReference type="PANTHER" id="PTHR43420">
    <property type="entry name" value="ACETYLTRANSFERASE"/>
    <property type="match status" value="1"/>
</dbReference>
<accession>A0A1H0E2R0</accession>
<sequence length="183" mass="19792">MIDGRAGQFHRDGAGVSAPLRNPVGAGLPEPAIRTATLADLDALVALEHAAFATDRAERRAIRHAIQSPTMDVLAALIELPDGDPTPVLVGAAVLERRRSSRIARLSSIAVAPNRGGLGLGGKLLDAAEARARANGCDRLRLEVRADNGAGIRLYERRGYTRFAVRPDYYEDGMEAWRYERLL</sequence>
<organism evidence="5 6">
    <name type="scientific">Methylobacterium phyllostachyos</name>
    <dbReference type="NCBI Taxonomy" id="582672"/>
    <lineage>
        <taxon>Bacteria</taxon>
        <taxon>Pseudomonadati</taxon>
        <taxon>Pseudomonadota</taxon>
        <taxon>Alphaproteobacteria</taxon>
        <taxon>Hyphomicrobiales</taxon>
        <taxon>Methylobacteriaceae</taxon>
        <taxon>Methylobacterium</taxon>
    </lineage>
</organism>